<sequence length="54" mass="6179">MVELNNVSEEASSKSIRQAQAYSWTSANLFEKAWEKAEISKLFGEKSPLFRGRQ</sequence>
<gene>
    <name evidence="1" type="ORF">CEV32_0559</name>
</gene>
<comment type="caution">
    <text evidence="1">The sequence shown here is derived from an EMBL/GenBank/DDBJ whole genome shotgun (WGS) entry which is preliminary data.</text>
</comment>
<organism evidence="1 2">
    <name type="scientific">Brucella rhizosphaerae</name>
    <dbReference type="NCBI Taxonomy" id="571254"/>
    <lineage>
        <taxon>Bacteria</taxon>
        <taxon>Pseudomonadati</taxon>
        <taxon>Pseudomonadota</taxon>
        <taxon>Alphaproteobacteria</taxon>
        <taxon>Hyphomicrobiales</taxon>
        <taxon>Brucellaceae</taxon>
        <taxon>Brucella/Ochrobactrum group</taxon>
        <taxon>Brucella</taxon>
    </lineage>
</organism>
<reference evidence="1 2" key="1">
    <citation type="submission" date="2017-07" db="EMBL/GenBank/DDBJ databases">
        <title>Phylogenetic study on the rhizospheric bacterium Ochrobactrum sp. A44.</title>
        <authorList>
            <person name="Krzyzanowska D.M."/>
            <person name="Ossowicki A."/>
            <person name="Rajewska M."/>
            <person name="Maciag T."/>
            <person name="Kaczynski Z."/>
            <person name="Czerwicka M."/>
            <person name="Jafra S."/>
        </authorList>
    </citation>
    <scope>NUCLEOTIDE SEQUENCE [LARGE SCALE GENOMIC DNA]</scope>
    <source>
        <strain evidence="1 2">PR17</strain>
    </source>
</reference>
<dbReference type="EMBL" id="NNRK01000026">
    <property type="protein sequence ID" value="OYR14554.1"/>
    <property type="molecule type" value="Genomic_DNA"/>
</dbReference>
<keyword evidence="2" id="KW-1185">Reference proteome</keyword>
<name>A0A256FI76_9HYPH</name>
<accession>A0A256FI76</accession>
<evidence type="ECO:0000313" key="2">
    <source>
        <dbReference type="Proteomes" id="UP000216345"/>
    </source>
</evidence>
<dbReference type="AlphaFoldDB" id="A0A256FI76"/>
<protein>
    <submittedName>
        <fullName evidence="1">Uncharacterized protein</fullName>
    </submittedName>
</protein>
<dbReference type="Proteomes" id="UP000216345">
    <property type="component" value="Unassembled WGS sequence"/>
</dbReference>
<evidence type="ECO:0000313" key="1">
    <source>
        <dbReference type="EMBL" id="OYR14554.1"/>
    </source>
</evidence>
<proteinExistence type="predicted"/>